<gene>
    <name evidence="3" type="ORF">BST30_26625</name>
    <name evidence="2" type="ORF">MMAN_21180</name>
</gene>
<dbReference type="Gene3D" id="3.90.226.10">
    <property type="entry name" value="2-enoyl-CoA Hydratase, Chain A, domain 1"/>
    <property type="match status" value="1"/>
</dbReference>
<evidence type="ECO:0000313" key="2">
    <source>
        <dbReference type="EMBL" id="BBY37984.1"/>
    </source>
</evidence>
<dbReference type="AlphaFoldDB" id="A0A1X0F7P2"/>
<dbReference type="GO" id="GO:0006635">
    <property type="term" value="P:fatty acid beta-oxidation"/>
    <property type="evidence" value="ECO:0007669"/>
    <property type="project" value="TreeGrafter"/>
</dbReference>
<keyword evidence="1" id="KW-0443">Lipid metabolism</keyword>
<dbReference type="NCBIfam" id="NF006140">
    <property type="entry name" value="PRK08290.1"/>
    <property type="match status" value="1"/>
</dbReference>
<evidence type="ECO:0000313" key="5">
    <source>
        <dbReference type="Proteomes" id="UP000465812"/>
    </source>
</evidence>
<dbReference type="RefSeq" id="WP_083099735.1">
    <property type="nucleotide sequence ID" value="NZ_AP022590.1"/>
</dbReference>
<protein>
    <submittedName>
        <fullName evidence="3">Enoyl-CoA hydratase</fullName>
    </submittedName>
</protein>
<dbReference type="InterPro" id="IPR029045">
    <property type="entry name" value="ClpP/crotonase-like_dom_sf"/>
</dbReference>
<reference evidence="3 4" key="1">
    <citation type="submission" date="2017-02" db="EMBL/GenBank/DDBJ databases">
        <title>The new phylogeny of genus Mycobacterium.</title>
        <authorList>
            <person name="Tortoli E."/>
            <person name="Trovato A."/>
            <person name="Cirillo D.M."/>
        </authorList>
    </citation>
    <scope>NUCLEOTIDE SEQUENCE [LARGE SCALE GENOMIC DNA]</scope>
    <source>
        <strain evidence="3 4">DSM 45255</strain>
    </source>
</reference>
<sequence>MNFEHVQFEVDDQVGMITLNRPEAANAQTQKILTQLDEAWSAAEENREVKVIVLRSNGKHFSAGHDMSGKGGSTLDRDIPLPDALYDWETRHYLHYAKRWRDVPKPSIAAVQGKCIAGGLMLCWPCDLIVAADNAEFSDPVLAMGLSGVEFHAHTWEFGPRKAKELLFTGASITAPQAERIGMVNKVVPLDQLVPQTLELAHRIAQADGYALRMAKRAVNRTLDIQGFTEAIDACFDVHHLGHSRAMHLTGGVPALAGLSSMKDRNKQ</sequence>
<dbReference type="Proteomes" id="UP000465812">
    <property type="component" value="Chromosome"/>
</dbReference>
<reference evidence="2" key="3">
    <citation type="submission" date="2020-02" db="EMBL/GenBank/DDBJ databases">
        <authorList>
            <person name="Matsumoto Y."/>
            <person name="Kinjo T."/>
            <person name="Motooka D."/>
            <person name="Nabeya D."/>
            <person name="Jung N."/>
            <person name="Uechi K."/>
            <person name="Horii T."/>
            <person name="Iida T."/>
            <person name="Fujita J."/>
            <person name="Nakamura S."/>
        </authorList>
    </citation>
    <scope>NUCLEOTIDE SEQUENCE</scope>
    <source>
        <strain evidence="2">JCM 18113</strain>
    </source>
</reference>
<dbReference type="GO" id="GO:0003824">
    <property type="term" value="F:catalytic activity"/>
    <property type="evidence" value="ECO:0007669"/>
    <property type="project" value="UniProtKB-ARBA"/>
</dbReference>
<organism evidence="3 4">
    <name type="scientific">Mycobacterium mantenii</name>
    <dbReference type="NCBI Taxonomy" id="560555"/>
    <lineage>
        <taxon>Bacteria</taxon>
        <taxon>Bacillati</taxon>
        <taxon>Actinomycetota</taxon>
        <taxon>Actinomycetes</taxon>
        <taxon>Mycobacteriales</taxon>
        <taxon>Mycobacteriaceae</taxon>
        <taxon>Mycobacterium</taxon>
        <taxon>Mycobacterium avium complex (MAC)</taxon>
    </lineage>
</organism>
<dbReference type="PANTHER" id="PTHR11941">
    <property type="entry name" value="ENOYL-COA HYDRATASE-RELATED"/>
    <property type="match status" value="1"/>
</dbReference>
<accession>A0A1X0F7P2</accession>
<evidence type="ECO:0000313" key="4">
    <source>
        <dbReference type="Proteomes" id="UP000192760"/>
    </source>
</evidence>
<dbReference type="EMBL" id="AP022590">
    <property type="protein sequence ID" value="BBY37984.1"/>
    <property type="molecule type" value="Genomic_DNA"/>
</dbReference>
<dbReference type="CDD" id="cd06558">
    <property type="entry name" value="crotonase-like"/>
    <property type="match status" value="1"/>
</dbReference>
<dbReference type="STRING" id="560555.BST30_26625"/>
<dbReference type="InterPro" id="IPR001753">
    <property type="entry name" value="Enoyl-CoA_hydra/iso"/>
</dbReference>
<proteinExistence type="predicted"/>
<dbReference type="Pfam" id="PF00378">
    <property type="entry name" value="ECH_1"/>
    <property type="match status" value="1"/>
</dbReference>
<evidence type="ECO:0000313" key="3">
    <source>
        <dbReference type="EMBL" id="ORA97826.1"/>
    </source>
</evidence>
<reference evidence="2 5" key="2">
    <citation type="journal article" date="2019" name="Emerg. Microbes Infect.">
        <title>Comprehensive subspecies identification of 175 nontuberculous mycobacteria species based on 7547 genomic profiles.</title>
        <authorList>
            <person name="Matsumoto Y."/>
            <person name="Kinjo T."/>
            <person name="Motooka D."/>
            <person name="Nabeya D."/>
            <person name="Jung N."/>
            <person name="Uechi K."/>
            <person name="Horii T."/>
            <person name="Iida T."/>
            <person name="Fujita J."/>
            <person name="Nakamura S."/>
        </authorList>
    </citation>
    <scope>NUCLEOTIDE SEQUENCE [LARGE SCALE GENOMIC DNA]</scope>
    <source>
        <strain evidence="2 5">JCM 18113</strain>
    </source>
</reference>
<name>A0A1X0F7P2_MYCNT</name>
<dbReference type="SUPFAM" id="SSF52096">
    <property type="entry name" value="ClpP/crotonase"/>
    <property type="match status" value="1"/>
</dbReference>
<keyword evidence="5" id="KW-1185">Reference proteome</keyword>
<dbReference type="Proteomes" id="UP000192760">
    <property type="component" value="Unassembled WGS sequence"/>
</dbReference>
<evidence type="ECO:0000256" key="1">
    <source>
        <dbReference type="ARBA" id="ARBA00023098"/>
    </source>
</evidence>
<dbReference type="EMBL" id="MVHW01000051">
    <property type="protein sequence ID" value="ORA97826.1"/>
    <property type="molecule type" value="Genomic_DNA"/>
</dbReference>
<dbReference type="PANTHER" id="PTHR11941:SF124">
    <property type="entry name" value="ENOYL-COA HYDRATASE ECHA13-RELATED"/>
    <property type="match status" value="1"/>
</dbReference>